<organism evidence="2 3">
    <name type="scientific">Halteria grandinella</name>
    <dbReference type="NCBI Taxonomy" id="5974"/>
    <lineage>
        <taxon>Eukaryota</taxon>
        <taxon>Sar</taxon>
        <taxon>Alveolata</taxon>
        <taxon>Ciliophora</taxon>
        <taxon>Intramacronucleata</taxon>
        <taxon>Spirotrichea</taxon>
        <taxon>Stichotrichia</taxon>
        <taxon>Sporadotrichida</taxon>
        <taxon>Halteriidae</taxon>
        <taxon>Halteria</taxon>
    </lineage>
</organism>
<keyword evidence="1" id="KW-0472">Membrane</keyword>
<keyword evidence="3" id="KW-1185">Reference proteome</keyword>
<name>A0A8J8T9U6_HALGN</name>
<keyword evidence="1" id="KW-0812">Transmembrane</keyword>
<dbReference type="EMBL" id="RRYP01000952">
    <property type="protein sequence ID" value="TNV86613.1"/>
    <property type="molecule type" value="Genomic_DNA"/>
</dbReference>
<keyword evidence="1" id="KW-1133">Transmembrane helix</keyword>
<dbReference type="AlphaFoldDB" id="A0A8J8T9U6"/>
<reference evidence="2" key="1">
    <citation type="submission" date="2019-06" db="EMBL/GenBank/DDBJ databases">
        <authorList>
            <person name="Zheng W."/>
        </authorList>
    </citation>
    <scope>NUCLEOTIDE SEQUENCE</scope>
    <source>
        <strain evidence="2">QDHG01</strain>
    </source>
</reference>
<comment type="caution">
    <text evidence="2">The sequence shown here is derived from an EMBL/GenBank/DDBJ whole genome shotgun (WGS) entry which is preliminary data.</text>
</comment>
<evidence type="ECO:0000313" key="2">
    <source>
        <dbReference type="EMBL" id="TNV86613.1"/>
    </source>
</evidence>
<accession>A0A8J8T9U6</accession>
<protein>
    <submittedName>
        <fullName evidence="2">Uncharacterized protein</fullName>
    </submittedName>
</protein>
<dbReference type="Proteomes" id="UP000785679">
    <property type="component" value="Unassembled WGS sequence"/>
</dbReference>
<feature type="transmembrane region" description="Helical" evidence="1">
    <location>
        <begin position="39"/>
        <end position="58"/>
    </location>
</feature>
<sequence length="111" mass="12854">MAIIPQQYSISKNQALTLPSIEQESIIKLLQSSEENAQITVLTVSIFLQIFLQFYLLVIQVQWICHESYLGYNERSLIHNISKYDFNSDSGHSCSYLISIEHHYLHGFTDD</sequence>
<evidence type="ECO:0000313" key="3">
    <source>
        <dbReference type="Proteomes" id="UP000785679"/>
    </source>
</evidence>
<proteinExistence type="predicted"/>
<evidence type="ECO:0000256" key="1">
    <source>
        <dbReference type="SAM" id="Phobius"/>
    </source>
</evidence>
<gene>
    <name evidence="2" type="ORF">FGO68_gene7014</name>
</gene>